<dbReference type="PANTHER" id="PTHR44144:SF1">
    <property type="entry name" value="DNAJ HOMOLOG SUBFAMILY C MEMBER 9"/>
    <property type="match status" value="1"/>
</dbReference>
<dbReference type="InterPro" id="IPR056453">
    <property type="entry name" value="HTH_DNAJC9"/>
</dbReference>
<dbReference type="GO" id="GO:0005634">
    <property type="term" value="C:nucleus"/>
    <property type="evidence" value="ECO:0007669"/>
    <property type="project" value="TreeGrafter"/>
</dbReference>
<dbReference type="GO" id="GO:0016705">
    <property type="term" value="F:oxidoreductase activity, acting on paired donors, with incorporation or reduction of molecular oxygen"/>
    <property type="evidence" value="ECO:0007669"/>
    <property type="project" value="InterPro"/>
</dbReference>
<dbReference type="STRING" id="451379.A0A0N5AEG7"/>
<dbReference type="WBParaSite" id="SMUV_0000262201-mRNA-1">
    <property type="protein sequence ID" value="SMUV_0000262201-mRNA-1"/>
    <property type="gene ID" value="SMUV_0000262201"/>
</dbReference>
<feature type="compositionally biased region" description="Basic and acidic residues" evidence="2">
    <location>
        <begin position="117"/>
        <end position="127"/>
    </location>
</feature>
<feature type="region of interest" description="Disordered" evidence="2">
    <location>
        <begin position="96"/>
        <end position="127"/>
    </location>
</feature>
<evidence type="ECO:0000313" key="4">
    <source>
        <dbReference type="Proteomes" id="UP000046393"/>
    </source>
</evidence>
<dbReference type="InterPro" id="IPR052594">
    <property type="entry name" value="J_domain-containing_protein"/>
</dbReference>
<organism evidence="4 5">
    <name type="scientific">Syphacia muris</name>
    <dbReference type="NCBI Taxonomy" id="451379"/>
    <lineage>
        <taxon>Eukaryota</taxon>
        <taxon>Metazoa</taxon>
        <taxon>Ecdysozoa</taxon>
        <taxon>Nematoda</taxon>
        <taxon>Chromadorea</taxon>
        <taxon>Rhabditida</taxon>
        <taxon>Spirurina</taxon>
        <taxon>Oxyuridomorpha</taxon>
        <taxon>Oxyuroidea</taxon>
        <taxon>Oxyuridae</taxon>
        <taxon>Syphacia</taxon>
    </lineage>
</organism>
<protein>
    <submittedName>
        <fullName evidence="5">DUF1376 domain-containing protein</fullName>
    </submittedName>
</protein>
<dbReference type="GO" id="GO:0020037">
    <property type="term" value="F:heme binding"/>
    <property type="evidence" value="ECO:0007669"/>
    <property type="project" value="InterPro"/>
</dbReference>
<keyword evidence="1" id="KW-0560">Oxidoreductase</keyword>
<dbReference type="Pfam" id="PF23302">
    <property type="entry name" value="HTH_DNAJC9"/>
    <property type="match status" value="1"/>
</dbReference>
<dbReference type="GO" id="GO:0005506">
    <property type="term" value="F:iron ion binding"/>
    <property type="evidence" value="ECO:0007669"/>
    <property type="project" value="InterPro"/>
</dbReference>
<dbReference type="AlphaFoldDB" id="A0A0N5AEG7"/>
<dbReference type="GO" id="GO:0005737">
    <property type="term" value="C:cytoplasm"/>
    <property type="evidence" value="ECO:0007669"/>
    <property type="project" value="TreeGrafter"/>
</dbReference>
<proteinExistence type="predicted"/>
<accession>A0A0N5AEG7</accession>
<feature type="domain" description="DNAJC9 HTH" evidence="3">
    <location>
        <begin position="44"/>
        <end position="112"/>
    </location>
</feature>
<dbReference type="GO" id="GO:0004497">
    <property type="term" value="F:monooxygenase activity"/>
    <property type="evidence" value="ECO:0007669"/>
    <property type="project" value="UniProtKB-KW"/>
</dbReference>
<evidence type="ECO:0000256" key="2">
    <source>
        <dbReference type="SAM" id="MobiDB-lite"/>
    </source>
</evidence>
<keyword evidence="4" id="KW-1185">Reference proteome</keyword>
<dbReference type="Gene3D" id="1.10.630.10">
    <property type="entry name" value="Cytochrome P450"/>
    <property type="match status" value="1"/>
</dbReference>
<sequence length="178" mass="20751">MKQVFFFGVIGEDEVSDECNWEVYCKRMFRKVTLEEIKLFIEHYRESGEESKDLKASYKRNKGDMDKIMNEVLGVTYEDEDRLRNLINEFIESGELEPTPKFGNESKSKRNRRRKAAEREAKEAQEALQEIKAKEGSDDLFALIQARQQKRANGAFDAFCDSLAEKYGKVKAKKTRTN</sequence>
<keyword evidence="1" id="KW-0503">Monooxygenase</keyword>
<dbReference type="InterPro" id="IPR036396">
    <property type="entry name" value="Cyt_P450_sf"/>
</dbReference>
<reference evidence="5" key="1">
    <citation type="submission" date="2017-02" db="UniProtKB">
        <authorList>
            <consortium name="WormBaseParasite"/>
        </authorList>
    </citation>
    <scope>IDENTIFICATION</scope>
</reference>
<name>A0A0N5AEG7_9BILA</name>
<evidence type="ECO:0000256" key="1">
    <source>
        <dbReference type="ARBA" id="ARBA00023033"/>
    </source>
</evidence>
<dbReference type="PANTHER" id="PTHR44144">
    <property type="entry name" value="DNAJ HOMOLOG SUBFAMILY C MEMBER 9"/>
    <property type="match status" value="1"/>
</dbReference>
<evidence type="ECO:0000313" key="5">
    <source>
        <dbReference type="WBParaSite" id="SMUV_0000262201-mRNA-1"/>
    </source>
</evidence>
<dbReference type="Proteomes" id="UP000046393">
    <property type="component" value="Unplaced"/>
</dbReference>
<dbReference type="GO" id="GO:0031072">
    <property type="term" value="F:heat shock protein binding"/>
    <property type="evidence" value="ECO:0007669"/>
    <property type="project" value="TreeGrafter"/>
</dbReference>
<evidence type="ECO:0000259" key="3">
    <source>
        <dbReference type="Pfam" id="PF23302"/>
    </source>
</evidence>